<name>A0ABS4QKY8_9NOCA</name>
<feature type="transmembrane region" description="Helical" evidence="8">
    <location>
        <begin position="21"/>
        <end position="42"/>
    </location>
</feature>
<proteinExistence type="inferred from homology"/>
<organism evidence="9 10">
    <name type="scientific">Nocardia goodfellowii</name>
    <dbReference type="NCBI Taxonomy" id="882446"/>
    <lineage>
        <taxon>Bacteria</taxon>
        <taxon>Bacillati</taxon>
        <taxon>Actinomycetota</taxon>
        <taxon>Actinomycetes</taxon>
        <taxon>Mycobacteriales</taxon>
        <taxon>Nocardiaceae</taxon>
        <taxon>Nocardia</taxon>
    </lineage>
</organism>
<keyword evidence="6 8" id="KW-1133">Transmembrane helix</keyword>
<dbReference type="SUPFAM" id="SSF81345">
    <property type="entry name" value="ABC transporter involved in vitamin B12 uptake, BtuC"/>
    <property type="match status" value="1"/>
</dbReference>
<keyword evidence="4" id="KW-1003">Cell membrane</keyword>
<feature type="transmembrane region" description="Helical" evidence="8">
    <location>
        <begin position="329"/>
        <end position="348"/>
    </location>
</feature>
<dbReference type="Pfam" id="PF01032">
    <property type="entry name" value="FecCD"/>
    <property type="match status" value="1"/>
</dbReference>
<feature type="transmembrane region" description="Helical" evidence="8">
    <location>
        <begin position="218"/>
        <end position="240"/>
    </location>
</feature>
<evidence type="ECO:0000256" key="1">
    <source>
        <dbReference type="ARBA" id="ARBA00004651"/>
    </source>
</evidence>
<sequence length="357" mass="36128">MLQNVRPAARVGPISLVWRPAMVTIIVMLAALLSVAFCWHVAQGDSPIPLSRVLDVLSGGGTRSQRFIVLESRLPRALTAVLVGAALGMSGAITQSILHNPLAGPDMLGITTGASVGAVAVIVGTGATTGFAATIGAPLAALACGLLTAMLIYLLAWGRGRTGESGATGLRLVLVGIGVNAVMVAALSWLVARASLLDAMRAQQWLTGSLNAVDQGRLVPTALALALVAAVALISARTLAALRLGHETSRVLGVRIQTQQALLIGAAVAAASIATAAVGPISFVALAAPQIARRLLRTPGEPLVGSALVGALGVVGSDVAARTLFPVDLPAGILTAACGGPFLLYLLVRMNRKATLS</sequence>
<feature type="transmembrane region" description="Helical" evidence="8">
    <location>
        <begin position="110"/>
        <end position="133"/>
    </location>
</feature>
<dbReference type="Gene3D" id="1.10.3470.10">
    <property type="entry name" value="ABC transporter involved in vitamin B12 uptake, BtuC"/>
    <property type="match status" value="1"/>
</dbReference>
<keyword evidence="3" id="KW-0813">Transport</keyword>
<accession>A0ABS4QKY8</accession>
<evidence type="ECO:0000256" key="4">
    <source>
        <dbReference type="ARBA" id="ARBA00022475"/>
    </source>
</evidence>
<gene>
    <name evidence="9" type="ORF">BJ987_005256</name>
</gene>
<keyword evidence="10" id="KW-1185">Reference proteome</keyword>
<evidence type="ECO:0000313" key="10">
    <source>
        <dbReference type="Proteomes" id="UP001519325"/>
    </source>
</evidence>
<comment type="caution">
    <text evidence="9">The sequence shown here is derived from an EMBL/GenBank/DDBJ whole genome shotgun (WGS) entry which is preliminary data.</text>
</comment>
<dbReference type="PANTHER" id="PTHR30472">
    <property type="entry name" value="FERRIC ENTEROBACTIN TRANSPORT SYSTEM PERMEASE PROTEIN"/>
    <property type="match status" value="1"/>
</dbReference>
<dbReference type="PANTHER" id="PTHR30472:SF24">
    <property type="entry name" value="FERRIC ENTEROBACTIN TRANSPORT SYSTEM PERMEASE PROTEIN FEPG"/>
    <property type="match status" value="1"/>
</dbReference>
<comment type="similarity">
    <text evidence="2">Belongs to the binding-protein-dependent transport system permease family. FecCD subfamily.</text>
</comment>
<evidence type="ECO:0000256" key="7">
    <source>
        <dbReference type="ARBA" id="ARBA00023136"/>
    </source>
</evidence>
<comment type="subcellular location">
    <subcellularLocation>
        <location evidence="1">Cell membrane</location>
        <topology evidence="1">Multi-pass membrane protein</topology>
    </subcellularLocation>
</comment>
<dbReference type="CDD" id="cd06550">
    <property type="entry name" value="TM_ABC_iron-siderophores_like"/>
    <property type="match status" value="1"/>
</dbReference>
<dbReference type="EMBL" id="JAGGMR010000001">
    <property type="protein sequence ID" value="MBP2192355.1"/>
    <property type="molecule type" value="Genomic_DNA"/>
</dbReference>
<evidence type="ECO:0000256" key="3">
    <source>
        <dbReference type="ARBA" id="ARBA00022448"/>
    </source>
</evidence>
<evidence type="ECO:0000256" key="2">
    <source>
        <dbReference type="ARBA" id="ARBA00007935"/>
    </source>
</evidence>
<protein>
    <submittedName>
        <fullName evidence="9">Iron complex transport system permease protein</fullName>
    </submittedName>
</protein>
<dbReference type="InterPro" id="IPR037294">
    <property type="entry name" value="ABC_BtuC-like"/>
</dbReference>
<evidence type="ECO:0000313" key="9">
    <source>
        <dbReference type="EMBL" id="MBP2192355.1"/>
    </source>
</evidence>
<reference evidence="9 10" key="1">
    <citation type="submission" date="2021-03" db="EMBL/GenBank/DDBJ databases">
        <title>Sequencing the genomes of 1000 actinobacteria strains.</title>
        <authorList>
            <person name="Klenk H.-P."/>
        </authorList>
    </citation>
    <scope>NUCLEOTIDE SEQUENCE [LARGE SCALE GENOMIC DNA]</scope>
    <source>
        <strain evidence="9 10">DSM 45516</strain>
    </source>
</reference>
<keyword evidence="7 8" id="KW-0472">Membrane</keyword>
<keyword evidence="5 8" id="KW-0812">Transmembrane</keyword>
<evidence type="ECO:0000256" key="5">
    <source>
        <dbReference type="ARBA" id="ARBA00022692"/>
    </source>
</evidence>
<feature type="transmembrane region" description="Helical" evidence="8">
    <location>
        <begin position="139"/>
        <end position="158"/>
    </location>
</feature>
<feature type="transmembrane region" description="Helical" evidence="8">
    <location>
        <begin position="261"/>
        <end position="288"/>
    </location>
</feature>
<evidence type="ECO:0000256" key="6">
    <source>
        <dbReference type="ARBA" id="ARBA00022989"/>
    </source>
</evidence>
<feature type="transmembrane region" description="Helical" evidence="8">
    <location>
        <begin position="170"/>
        <end position="192"/>
    </location>
</feature>
<dbReference type="Proteomes" id="UP001519325">
    <property type="component" value="Unassembled WGS sequence"/>
</dbReference>
<dbReference type="InterPro" id="IPR000522">
    <property type="entry name" value="ABC_transptr_permease_BtuC"/>
</dbReference>
<dbReference type="RefSeq" id="WP_307869762.1">
    <property type="nucleotide sequence ID" value="NZ_JAGGMR010000001.1"/>
</dbReference>
<feature type="transmembrane region" description="Helical" evidence="8">
    <location>
        <begin position="77"/>
        <end position="98"/>
    </location>
</feature>
<evidence type="ECO:0000256" key="8">
    <source>
        <dbReference type="SAM" id="Phobius"/>
    </source>
</evidence>